<evidence type="ECO:0008006" key="4">
    <source>
        <dbReference type="Google" id="ProtNLM"/>
    </source>
</evidence>
<dbReference type="Proteomes" id="UP001162156">
    <property type="component" value="Unassembled WGS sequence"/>
</dbReference>
<accession>A0AAV8ZM74</accession>
<dbReference type="AlphaFoldDB" id="A0AAV8ZM74"/>
<name>A0AAV8ZM74_9CUCU</name>
<evidence type="ECO:0000313" key="3">
    <source>
        <dbReference type="Proteomes" id="UP001162156"/>
    </source>
</evidence>
<dbReference type="EMBL" id="JANEYF010000960">
    <property type="protein sequence ID" value="KAJ8966636.1"/>
    <property type="molecule type" value="Genomic_DNA"/>
</dbReference>
<reference evidence="2" key="1">
    <citation type="journal article" date="2023" name="Insect Mol. Biol.">
        <title>Genome sequencing provides insights into the evolution of gene families encoding plant cell wall-degrading enzymes in longhorned beetles.</title>
        <authorList>
            <person name="Shin N.R."/>
            <person name="Okamura Y."/>
            <person name="Kirsch R."/>
            <person name="Pauchet Y."/>
        </authorList>
    </citation>
    <scope>NUCLEOTIDE SEQUENCE</scope>
    <source>
        <strain evidence="2">RBIC_L_NR</strain>
    </source>
</reference>
<keyword evidence="1" id="KW-0732">Signal</keyword>
<evidence type="ECO:0000313" key="2">
    <source>
        <dbReference type="EMBL" id="KAJ8966636.1"/>
    </source>
</evidence>
<gene>
    <name evidence="2" type="ORF">NQ314_003403</name>
</gene>
<feature type="chain" id="PRO_5043597317" description="Lipoprotein" evidence="1">
    <location>
        <begin position="19"/>
        <end position="129"/>
    </location>
</feature>
<evidence type="ECO:0000256" key="1">
    <source>
        <dbReference type="SAM" id="SignalP"/>
    </source>
</evidence>
<sequence>MFVLKIAVLSVIFACTFGKQIDIRDDPTSSTPVPTLPAGDRMFSIDSSNAPDTQYEWDAVQCLAEAYILHPDTIDTVIQTFSELYQLKHTGTWNVNAGCDSLYIPRPGYIRIDLKVTEASGVTIINLYN</sequence>
<feature type="signal peptide" evidence="1">
    <location>
        <begin position="1"/>
        <end position="18"/>
    </location>
</feature>
<comment type="caution">
    <text evidence="2">The sequence shown here is derived from an EMBL/GenBank/DDBJ whole genome shotgun (WGS) entry which is preliminary data.</text>
</comment>
<organism evidence="2 3">
    <name type="scientific">Rhamnusium bicolor</name>
    <dbReference type="NCBI Taxonomy" id="1586634"/>
    <lineage>
        <taxon>Eukaryota</taxon>
        <taxon>Metazoa</taxon>
        <taxon>Ecdysozoa</taxon>
        <taxon>Arthropoda</taxon>
        <taxon>Hexapoda</taxon>
        <taxon>Insecta</taxon>
        <taxon>Pterygota</taxon>
        <taxon>Neoptera</taxon>
        <taxon>Endopterygota</taxon>
        <taxon>Coleoptera</taxon>
        <taxon>Polyphaga</taxon>
        <taxon>Cucujiformia</taxon>
        <taxon>Chrysomeloidea</taxon>
        <taxon>Cerambycidae</taxon>
        <taxon>Lepturinae</taxon>
        <taxon>Rhagiini</taxon>
        <taxon>Rhamnusium</taxon>
    </lineage>
</organism>
<keyword evidence="3" id="KW-1185">Reference proteome</keyword>
<proteinExistence type="predicted"/>
<protein>
    <recommendedName>
        <fullName evidence="4">Lipoprotein</fullName>
    </recommendedName>
</protein>